<dbReference type="Proteomes" id="UP000216021">
    <property type="component" value="Unassembled WGS sequence"/>
</dbReference>
<evidence type="ECO:0000259" key="6">
    <source>
        <dbReference type="Pfam" id="PF01464"/>
    </source>
</evidence>
<evidence type="ECO:0000256" key="2">
    <source>
        <dbReference type="ARBA" id="ARBA00007734"/>
    </source>
</evidence>
<evidence type="ECO:0000256" key="3">
    <source>
        <dbReference type="ARBA" id="ARBA00012587"/>
    </source>
</evidence>
<dbReference type="GO" id="GO:0071555">
    <property type="term" value="P:cell wall organization"/>
    <property type="evidence" value="ECO:0007669"/>
    <property type="project" value="UniProtKB-KW"/>
</dbReference>
<evidence type="ECO:0000256" key="5">
    <source>
        <dbReference type="ARBA" id="ARBA00023316"/>
    </source>
</evidence>
<dbReference type="RefSeq" id="WP_076941964.1">
    <property type="nucleotide sequence ID" value="NZ_MOXD01000004.1"/>
</dbReference>
<dbReference type="SUPFAM" id="SSF53955">
    <property type="entry name" value="Lysozyme-like"/>
    <property type="match status" value="1"/>
</dbReference>
<keyword evidence="8" id="KW-1185">Reference proteome</keyword>
<keyword evidence="5" id="KW-0961">Cell wall biogenesis/degradation</keyword>
<keyword evidence="4" id="KW-0456">Lyase</keyword>
<dbReference type="InterPro" id="IPR008258">
    <property type="entry name" value="Transglycosylase_SLT_dom_1"/>
</dbReference>
<evidence type="ECO:0000313" key="8">
    <source>
        <dbReference type="Proteomes" id="UP000216021"/>
    </source>
</evidence>
<dbReference type="EC" id="4.2.2.n1" evidence="3"/>
<proteinExistence type="inferred from homology"/>
<dbReference type="STRING" id="2034155.BMI79_09635"/>
<dbReference type="InterPro" id="IPR000189">
    <property type="entry name" value="Transglyc_AS"/>
</dbReference>
<dbReference type="GO" id="GO:0016020">
    <property type="term" value="C:membrane"/>
    <property type="evidence" value="ECO:0007669"/>
    <property type="project" value="InterPro"/>
</dbReference>
<dbReference type="Pfam" id="PF01464">
    <property type="entry name" value="SLT"/>
    <property type="match status" value="1"/>
</dbReference>
<dbReference type="CDD" id="cd16893">
    <property type="entry name" value="LT_MltC_MltE"/>
    <property type="match status" value="1"/>
</dbReference>
<reference evidence="7 8" key="1">
    <citation type="submission" date="2016-11" db="EMBL/GenBank/DDBJ databases">
        <title>Rahnella oryzae sp. nov., isolated from rice root.</title>
        <authorList>
            <person name="Zhang X.-X."/>
            <person name="Zhang J."/>
        </authorList>
    </citation>
    <scope>NUCLEOTIDE SEQUENCE [LARGE SCALE GENOMIC DNA]</scope>
    <source>
        <strain evidence="7 8">J11-6</strain>
    </source>
</reference>
<name>A0A1S8CMN1_9GAMM</name>
<evidence type="ECO:0000256" key="1">
    <source>
        <dbReference type="ARBA" id="ARBA00001420"/>
    </source>
</evidence>
<dbReference type="PROSITE" id="PS51257">
    <property type="entry name" value="PROKAR_LIPOPROTEIN"/>
    <property type="match status" value="1"/>
</dbReference>
<dbReference type="GO" id="GO:0000270">
    <property type="term" value="P:peptidoglycan metabolic process"/>
    <property type="evidence" value="ECO:0007669"/>
    <property type="project" value="InterPro"/>
</dbReference>
<gene>
    <name evidence="7" type="ORF">BMI79_09635</name>
</gene>
<evidence type="ECO:0000256" key="4">
    <source>
        <dbReference type="ARBA" id="ARBA00023239"/>
    </source>
</evidence>
<evidence type="ECO:0000313" key="7">
    <source>
        <dbReference type="EMBL" id="OMQ23759.1"/>
    </source>
</evidence>
<dbReference type="InterPro" id="IPR023346">
    <property type="entry name" value="Lysozyme-like_dom_sf"/>
</dbReference>
<accession>A0A1S8CMN1</accession>
<comment type="similarity">
    <text evidence="2">Belongs to the transglycosylase Slt family.</text>
</comment>
<dbReference type="PANTHER" id="PTHR37423">
    <property type="entry name" value="SOLUBLE LYTIC MUREIN TRANSGLYCOSYLASE-RELATED"/>
    <property type="match status" value="1"/>
</dbReference>
<protein>
    <recommendedName>
        <fullName evidence="3">peptidoglycan lytic exotransglycosylase</fullName>
        <ecNumber evidence="3">4.2.2.n1</ecNumber>
    </recommendedName>
</protein>
<dbReference type="GO" id="GO:0008933">
    <property type="term" value="F:peptidoglycan lytic transglycosylase activity"/>
    <property type="evidence" value="ECO:0007669"/>
    <property type="project" value="InterPro"/>
</dbReference>
<dbReference type="OrthoDB" id="92254at2"/>
<feature type="domain" description="Transglycosylase SLT" evidence="6">
    <location>
        <begin position="43"/>
        <end position="164"/>
    </location>
</feature>
<dbReference type="PANTHER" id="PTHR37423:SF4">
    <property type="entry name" value="ENDO-TYPE MEMBRANE-BOUND LYTIC MUREIN TRANSGLYCOSYLASE A"/>
    <property type="match status" value="1"/>
</dbReference>
<sequence length="203" mass="22308">MKRFLLTWPRPIIIGLMLLLAGCASEKPRNSSGNYQPRSYQSAIEQAAAQYGVDEKLITAMIQVESSFNPSAVSKSNAIGLMQLKANTAGCDAYRFQGKSGCPDDDDLRDPQINIDLGTAYLASLQRQLGGIDNPVTLRYATEVAYVNGAGALLRTFSNDRQKAVSMINSLSPEAFNWHVRKHHPSPQAPRYMAKVEAAYNQL</sequence>
<dbReference type="Gene3D" id="1.10.530.10">
    <property type="match status" value="1"/>
</dbReference>
<comment type="catalytic activity">
    <reaction evidence="1">
        <text>Exolytic cleavage of the (1-&gt;4)-beta-glycosidic linkage between N-acetylmuramic acid (MurNAc) and N-acetylglucosamine (GlcNAc) residues in peptidoglycan, from either the reducing or the non-reducing ends of the peptidoglycan chains, with concomitant formation of a 1,6-anhydrobond in the MurNAc residue.</text>
        <dbReference type="EC" id="4.2.2.n1"/>
    </reaction>
</comment>
<comment type="caution">
    <text evidence="7">The sequence shown here is derived from an EMBL/GenBank/DDBJ whole genome shotgun (WGS) entry which is preliminary data.</text>
</comment>
<dbReference type="EMBL" id="MOXD01000004">
    <property type="protein sequence ID" value="OMQ23759.1"/>
    <property type="molecule type" value="Genomic_DNA"/>
</dbReference>
<organism evidence="7 8">
    <name type="scientific">Serratia oryzae</name>
    <dbReference type="NCBI Taxonomy" id="2034155"/>
    <lineage>
        <taxon>Bacteria</taxon>
        <taxon>Pseudomonadati</taxon>
        <taxon>Pseudomonadota</taxon>
        <taxon>Gammaproteobacteria</taxon>
        <taxon>Enterobacterales</taxon>
        <taxon>Yersiniaceae</taxon>
        <taxon>Serratia</taxon>
    </lineage>
</organism>
<dbReference type="AlphaFoldDB" id="A0A1S8CMN1"/>
<dbReference type="PROSITE" id="PS00922">
    <property type="entry name" value="TRANSGLYCOSYLASE"/>
    <property type="match status" value="1"/>
</dbReference>